<keyword evidence="1" id="KW-0812">Transmembrane</keyword>
<evidence type="ECO:0000313" key="2">
    <source>
        <dbReference type="EMBL" id="VFJ94788.1"/>
    </source>
</evidence>
<dbReference type="AlphaFoldDB" id="A0A450UQF9"/>
<keyword evidence="1" id="KW-0472">Membrane</keyword>
<name>A0A450UQF9_9GAMM</name>
<sequence length="191" mass="21714">MGLRSTEKQDKRGHDGKIVTTKFSTSDDIYRELVQESEESWLYGLVAFAIIEERRIDWVRHYEVTNGRPPNSDETRSWYEQQPESELLRAKGEAENALREYSDEVVQSDIEEYGEKIKENIVVSEIRKLGRFWPQFGVNLAGGVTSAVLFAALLLILAFLVLNDISPVQIGVQIGENPKGEIEEVIGNDKQ</sequence>
<accession>A0A450UQF9</accession>
<gene>
    <name evidence="2" type="ORF">BECKLFY1418A_GA0070994_10446</name>
</gene>
<reference evidence="2" key="1">
    <citation type="submission" date="2019-02" db="EMBL/GenBank/DDBJ databases">
        <authorList>
            <person name="Gruber-Vodicka R. H."/>
            <person name="Seah K. B. B."/>
        </authorList>
    </citation>
    <scope>NUCLEOTIDE SEQUENCE</scope>
    <source>
        <strain evidence="2">BECK_M6</strain>
    </source>
</reference>
<proteinExistence type="predicted"/>
<dbReference type="EMBL" id="CAADFH010000044">
    <property type="protein sequence ID" value="VFJ94788.1"/>
    <property type="molecule type" value="Genomic_DNA"/>
</dbReference>
<feature type="transmembrane region" description="Helical" evidence="1">
    <location>
        <begin position="136"/>
        <end position="162"/>
    </location>
</feature>
<evidence type="ECO:0000256" key="1">
    <source>
        <dbReference type="SAM" id="Phobius"/>
    </source>
</evidence>
<organism evidence="2">
    <name type="scientific">Candidatus Kentrum sp. LFY</name>
    <dbReference type="NCBI Taxonomy" id="2126342"/>
    <lineage>
        <taxon>Bacteria</taxon>
        <taxon>Pseudomonadati</taxon>
        <taxon>Pseudomonadota</taxon>
        <taxon>Gammaproteobacteria</taxon>
        <taxon>Candidatus Kentrum</taxon>
    </lineage>
</organism>
<protein>
    <submittedName>
        <fullName evidence="2">Uncharacterized protein</fullName>
    </submittedName>
</protein>
<keyword evidence="1" id="KW-1133">Transmembrane helix</keyword>